<dbReference type="EMBL" id="MNPL01011183">
    <property type="protein sequence ID" value="OQR72714.1"/>
    <property type="molecule type" value="Genomic_DNA"/>
</dbReference>
<feature type="coiled-coil region" evidence="3">
    <location>
        <begin position="52"/>
        <end position="79"/>
    </location>
</feature>
<sequence length="952" mass="107930">MICRLLQWLVLSSLLLFLLFLSSVAPSASGDGNACVNLSCICSEGVVKCTSMETAQDALEKLRKRREQALQQFSCMKCDLEGSVRLDINAVDVNISKNRVTGVAAGSDQILNLDVTQNLLISVTFTAHFPNLRRLYILRNRLTKLSRVKLTSLGVLDVSDNQISDVDPDAFIDLLELTVLNLNGNILQRLSYEWFTPLRKLRHLNLARNRLTELNNLVFMPLSQLRSVDLSHNRLSHIGVLSFQAVVSLEQLDLSHNRLTDLPDDFCKWFYSLKILDVSANPLTSLSNFRALPSAANFTLIARNLLFLKTIYTNDTLGLEGMTSLDLAGSGLASIELSSFQRLTHLRILNLSNCSLRSLPRGLFLPLVNLERLNLQGNSWRCDCGLKWLLNFLLHRQQLQLEDPGLTICYSETPDGSRSRLFHEEGMLDFLNRKIHCENATIANYTSKTLYRLGTTAILYCQEKGVPAPTLTWHSRSLGALDKCETSCFRDSGKLTKRCNGCQVARWTCNKQKAGCGSEECRRFAQECLRLVEAEEMHGTCCYATLLKTAVEMCLRYDQLATDSGPCLQEVAAFFSFSLRGQNNTDVLEQLDACIALKAYCVTGCTKSDCQEQQCIESAVTCALEVLSHGFSKTKVEQRCQRRICTRGSKLYISKVSRADSGYYMCRATNILQTQQVTIHITLDYDFMQDVKMFSILAGLGVAILFTIATLIGVGVEKILQQFGLKCPCDADGPIRRQNIVKILEQIELYRRQNLERLRENYNGQVARIKENCILQMDRVKDSYIAEQTGKIRDYGSSQIGAIKDNYFGQVQKVRDYGNAQMDWLRENYVFQRNRIHKFSKHQLLRLRENYKLQQKHLNKILETLPNLESCRKGFYSETDLRELNFTAMLVPPPPSLESILKFPTFDEFSLPDIQTGFGSRSGTFLSPEGSMKSERRSRRAYPTIEQVIRER</sequence>
<keyword evidence="1" id="KW-0433">Leucine-rich repeat</keyword>
<name>A0A1V9XGQ8_9ACAR</name>
<dbReference type="SMART" id="SM00369">
    <property type="entry name" value="LRR_TYP"/>
    <property type="match status" value="8"/>
</dbReference>
<dbReference type="STRING" id="418985.A0A1V9XGQ8"/>
<feature type="transmembrane region" description="Helical" evidence="4">
    <location>
        <begin position="693"/>
        <end position="716"/>
    </location>
</feature>
<evidence type="ECO:0000313" key="7">
    <source>
        <dbReference type="Proteomes" id="UP000192247"/>
    </source>
</evidence>
<dbReference type="InterPro" id="IPR032675">
    <property type="entry name" value="LRR_dom_sf"/>
</dbReference>
<evidence type="ECO:0000313" key="6">
    <source>
        <dbReference type="EMBL" id="OQR72714.1"/>
    </source>
</evidence>
<feature type="chain" id="PRO_5012506430" description="Ig-like domain-containing protein" evidence="5">
    <location>
        <begin position="31"/>
        <end position="952"/>
    </location>
</feature>
<feature type="signal peptide" evidence="5">
    <location>
        <begin position="1"/>
        <end position="30"/>
    </location>
</feature>
<gene>
    <name evidence="6" type="ORF">BIW11_03724</name>
</gene>
<dbReference type="PRINTS" id="PR00019">
    <property type="entry name" value="LEURICHRPT"/>
</dbReference>
<dbReference type="Gene3D" id="2.60.40.10">
    <property type="entry name" value="Immunoglobulins"/>
    <property type="match status" value="1"/>
</dbReference>
<keyword evidence="4" id="KW-1133">Transmembrane helix</keyword>
<keyword evidence="4" id="KW-0812">Transmembrane</keyword>
<evidence type="ECO:0000256" key="2">
    <source>
        <dbReference type="ARBA" id="ARBA00022737"/>
    </source>
</evidence>
<keyword evidence="5" id="KW-0732">Signal</keyword>
<dbReference type="OrthoDB" id="10061535at2759"/>
<dbReference type="InterPro" id="IPR036179">
    <property type="entry name" value="Ig-like_dom_sf"/>
</dbReference>
<reference evidence="6 7" key="1">
    <citation type="journal article" date="2017" name="Gigascience">
        <title>Draft genome of the honey bee ectoparasitic mite, Tropilaelaps mercedesae, is shaped by the parasitic life history.</title>
        <authorList>
            <person name="Dong X."/>
            <person name="Armstrong S.D."/>
            <person name="Xia D."/>
            <person name="Makepeace B.L."/>
            <person name="Darby A.C."/>
            <person name="Kadowaki T."/>
        </authorList>
    </citation>
    <scope>NUCLEOTIDE SEQUENCE [LARGE SCALE GENOMIC DNA]</scope>
    <source>
        <strain evidence="6">Wuxi-XJTLU</strain>
    </source>
</reference>
<evidence type="ECO:0000256" key="5">
    <source>
        <dbReference type="SAM" id="SignalP"/>
    </source>
</evidence>
<dbReference type="InterPro" id="IPR003591">
    <property type="entry name" value="Leu-rich_rpt_typical-subtyp"/>
</dbReference>
<proteinExistence type="predicted"/>
<dbReference type="PROSITE" id="PS51450">
    <property type="entry name" value="LRR"/>
    <property type="match status" value="6"/>
</dbReference>
<dbReference type="InterPro" id="IPR001611">
    <property type="entry name" value="Leu-rich_rpt"/>
</dbReference>
<evidence type="ECO:0000256" key="4">
    <source>
        <dbReference type="SAM" id="Phobius"/>
    </source>
</evidence>
<dbReference type="SMART" id="SM00364">
    <property type="entry name" value="LRR_BAC"/>
    <property type="match status" value="5"/>
</dbReference>
<keyword evidence="7" id="KW-1185">Reference proteome</keyword>
<accession>A0A1V9XGQ8</accession>
<dbReference type="SUPFAM" id="SSF48726">
    <property type="entry name" value="Immunoglobulin"/>
    <property type="match status" value="1"/>
</dbReference>
<dbReference type="Gene3D" id="3.80.10.10">
    <property type="entry name" value="Ribonuclease Inhibitor"/>
    <property type="match status" value="2"/>
</dbReference>
<protein>
    <recommendedName>
        <fullName evidence="8">Ig-like domain-containing protein</fullName>
    </recommendedName>
</protein>
<organism evidence="6 7">
    <name type="scientific">Tropilaelaps mercedesae</name>
    <dbReference type="NCBI Taxonomy" id="418985"/>
    <lineage>
        <taxon>Eukaryota</taxon>
        <taxon>Metazoa</taxon>
        <taxon>Ecdysozoa</taxon>
        <taxon>Arthropoda</taxon>
        <taxon>Chelicerata</taxon>
        <taxon>Arachnida</taxon>
        <taxon>Acari</taxon>
        <taxon>Parasitiformes</taxon>
        <taxon>Mesostigmata</taxon>
        <taxon>Gamasina</taxon>
        <taxon>Dermanyssoidea</taxon>
        <taxon>Laelapidae</taxon>
        <taxon>Tropilaelaps</taxon>
    </lineage>
</organism>
<dbReference type="InParanoid" id="A0A1V9XGQ8"/>
<evidence type="ECO:0000256" key="1">
    <source>
        <dbReference type="ARBA" id="ARBA00022614"/>
    </source>
</evidence>
<keyword evidence="3" id="KW-0175">Coiled coil</keyword>
<dbReference type="InterPro" id="IPR013783">
    <property type="entry name" value="Ig-like_fold"/>
</dbReference>
<evidence type="ECO:0000256" key="3">
    <source>
        <dbReference type="SAM" id="Coils"/>
    </source>
</evidence>
<dbReference type="SUPFAM" id="SSF52058">
    <property type="entry name" value="L domain-like"/>
    <property type="match status" value="1"/>
</dbReference>
<dbReference type="PANTHER" id="PTHR24366:SF170">
    <property type="entry name" value="RE50361P"/>
    <property type="match status" value="1"/>
</dbReference>
<dbReference type="AlphaFoldDB" id="A0A1V9XGQ8"/>
<dbReference type="Proteomes" id="UP000192247">
    <property type="component" value="Unassembled WGS sequence"/>
</dbReference>
<keyword evidence="2" id="KW-0677">Repeat</keyword>
<dbReference type="Pfam" id="PF13855">
    <property type="entry name" value="LRR_8"/>
    <property type="match status" value="3"/>
</dbReference>
<dbReference type="PANTHER" id="PTHR24366">
    <property type="entry name" value="IG(IMMUNOGLOBULIN) AND LRR(LEUCINE RICH REPEAT) DOMAINS"/>
    <property type="match status" value="1"/>
</dbReference>
<comment type="caution">
    <text evidence="6">The sequence shown here is derived from an EMBL/GenBank/DDBJ whole genome shotgun (WGS) entry which is preliminary data.</text>
</comment>
<keyword evidence="4" id="KW-0472">Membrane</keyword>
<evidence type="ECO:0008006" key="8">
    <source>
        <dbReference type="Google" id="ProtNLM"/>
    </source>
</evidence>
<dbReference type="SMART" id="SM00365">
    <property type="entry name" value="LRR_SD22"/>
    <property type="match status" value="5"/>
</dbReference>